<evidence type="ECO:0000313" key="2">
    <source>
        <dbReference type="Proteomes" id="UP000017984"/>
    </source>
</evidence>
<dbReference type="Proteomes" id="UP000017984">
    <property type="component" value="Chromosome"/>
</dbReference>
<proteinExistence type="predicted"/>
<comment type="caution">
    <text evidence="1">The sequence shown here is derived from an EMBL/GenBank/DDBJ whole genome shotgun (WGS) entry which is preliminary data.</text>
</comment>
<dbReference type="EMBL" id="AWQX01000016">
    <property type="protein sequence ID" value="EST36305.1"/>
    <property type="molecule type" value="Genomic_DNA"/>
</dbReference>
<dbReference type="STRING" id="1352936.M878_02490"/>
<dbReference type="PATRIC" id="fig|1352936.5.peg.553"/>
<protein>
    <submittedName>
        <fullName evidence="1">Uncharacterized protein</fullName>
    </submittedName>
</protein>
<keyword evidence="2" id="KW-1185">Reference proteome</keyword>
<dbReference type="HOGENOM" id="CLU_3384134_0_0_11"/>
<name>V6KVX1_STRRC</name>
<organism evidence="1 2">
    <name type="scientific">Streptomyces roseochromogenus subsp. oscitans DS 12.976</name>
    <dbReference type="NCBI Taxonomy" id="1352936"/>
    <lineage>
        <taxon>Bacteria</taxon>
        <taxon>Bacillati</taxon>
        <taxon>Actinomycetota</taxon>
        <taxon>Actinomycetes</taxon>
        <taxon>Kitasatosporales</taxon>
        <taxon>Streptomycetaceae</taxon>
        <taxon>Streptomyces</taxon>
    </lineage>
</organism>
<sequence>MLRDPTVTLDGALTAIRHQVSAVLGLPEDIPVD</sequence>
<gene>
    <name evidence="1" type="ORF">M878_02490</name>
</gene>
<reference evidence="1 2" key="1">
    <citation type="journal article" date="2014" name="Genome Announc.">
        <title>Draft Genome Sequence of Streptomyces roseochromogenes subsp. oscitans DS 12.976, Producer of the Aminocoumarin Antibiotic Clorobiocin.</title>
        <authorList>
            <person name="Ruckert C."/>
            <person name="Kalinowski J."/>
            <person name="Heide L."/>
            <person name="Apel A.K."/>
        </authorList>
    </citation>
    <scope>NUCLEOTIDE SEQUENCE [LARGE SCALE GENOMIC DNA]</scope>
    <source>
        <strain evidence="1 2">DS 12.976</strain>
    </source>
</reference>
<accession>V6KVX1</accession>
<dbReference type="AlphaFoldDB" id="V6KVX1"/>
<evidence type="ECO:0000313" key="1">
    <source>
        <dbReference type="EMBL" id="EST36305.1"/>
    </source>
</evidence>